<dbReference type="GO" id="GO:0016829">
    <property type="term" value="F:lyase activity"/>
    <property type="evidence" value="ECO:0007669"/>
    <property type="project" value="UniProtKB-KW"/>
</dbReference>
<sequence>MSGAPPVLIVQDGAVARLTINRPLALNAMDSHAHLALSNALTACEGDDTIRVIVLSGAGEKAFSAGRDLKEIAAERGLDPAGRAELAARWSAVRRLTDRQDITKPILARVRGIAFGGGFEIALACDLIIAAEDARFALPEPRRGLIPTAGGVHRLPRQLPMKAAMGLLLTGRELDAAGAHALGLVNAVVPVAELDAEVDRWIADILACAPLSLRAIKQCVAEGLGRPLSAALAAHYPLEAVRQGSDDAREGPRAFAAKRAPVWTGR</sequence>
<comment type="similarity">
    <text evidence="1 4">Belongs to the enoyl-CoA hydratase/isomerase family.</text>
</comment>
<evidence type="ECO:0000256" key="2">
    <source>
        <dbReference type="ARBA" id="ARBA00023098"/>
    </source>
</evidence>
<dbReference type="PROSITE" id="PS00166">
    <property type="entry name" value="ENOYL_COA_HYDRATASE"/>
    <property type="match status" value="1"/>
</dbReference>
<dbReference type="KEGG" id="lck:HN018_09430"/>
<keyword evidence="3" id="KW-0456">Lyase</keyword>
<dbReference type="EMBL" id="CP053708">
    <property type="protein sequence ID" value="QKE90235.1"/>
    <property type="molecule type" value="Genomic_DNA"/>
</dbReference>
<proteinExistence type="inferred from homology"/>
<dbReference type="PANTHER" id="PTHR11941:SF169">
    <property type="entry name" value="(7AS)-7A-METHYL-1,5-DIOXO-2,3,5,6,7,7A-HEXAHYDRO-1H-INDENE-CARBOXYL-COA HYDROLASE"/>
    <property type="match status" value="1"/>
</dbReference>
<evidence type="ECO:0000256" key="4">
    <source>
        <dbReference type="RuleBase" id="RU003707"/>
    </source>
</evidence>
<dbReference type="InterPro" id="IPR018376">
    <property type="entry name" value="Enoyl-CoA_hyd/isom_CS"/>
</dbReference>
<keyword evidence="2" id="KW-0443">Lipid metabolism</keyword>
<dbReference type="Proteomes" id="UP000500767">
    <property type="component" value="Chromosome"/>
</dbReference>
<reference evidence="5 6" key="1">
    <citation type="journal article" date="2014" name="World J. Microbiol. Biotechnol.">
        <title>Biodiversity and physiological characteristics of Antarctic and Arctic lichens-associated bacteria.</title>
        <authorList>
            <person name="Lee Y.M."/>
            <person name="Kim E.H."/>
            <person name="Lee H.K."/>
            <person name="Hong S.G."/>
        </authorList>
    </citation>
    <scope>NUCLEOTIDE SEQUENCE [LARGE SCALE GENOMIC DNA]</scope>
    <source>
        <strain evidence="5 6">PAMC 26569</strain>
    </source>
</reference>
<dbReference type="InterPro" id="IPR001753">
    <property type="entry name" value="Enoyl-CoA_hydra/iso"/>
</dbReference>
<protein>
    <submittedName>
        <fullName evidence="5">Enoyl-CoA hydratase</fullName>
    </submittedName>
</protein>
<evidence type="ECO:0000313" key="6">
    <source>
        <dbReference type="Proteomes" id="UP000500767"/>
    </source>
</evidence>
<dbReference type="RefSeq" id="WP_171834084.1">
    <property type="nucleotide sequence ID" value="NZ_CP053708.1"/>
</dbReference>
<dbReference type="GO" id="GO:0006635">
    <property type="term" value="P:fatty acid beta-oxidation"/>
    <property type="evidence" value="ECO:0007669"/>
    <property type="project" value="TreeGrafter"/>
</dbReference>
<dbReference type="InterPro" id="IPR029045">
    <property type="entry name" value="ClpP/crotonase-like_dom_sf"/>
</dbReference>
<keyword evidence="6" id="KW-1185">Reference proteome</keyword>
<dbReference type="PANTHER" id="PTHR11941">
    <property type="entry name" value="ENOYL-COA HYDRATASE-RELATED"/>
    <property type="match status" value="1"/>
</dbReference>
<evidence type="ECO:0000313" key="5">
    <source>
        <dbReference type="EMBL" id="QKE90235.1"/>
    </source>
</evidence>
<dbReference type="Pfam" id="PF00378">
    <property type="entry name" value="ECH_1"/>
    <property type="match status" value="1"/>
</dbReference>
<dbReference type="SUPFAM" id="SSF52096">
    <property type="entry name" value="ClpP/crotonase"/>
    <property type="match status" value="1"/>
</dbReference>
<name>A0A6M8HPP6_9PROT</name>
<gene>
    <name evidence="5" type="ORF">HN018_09430</name>
</gene>
<dbReference type="CDD" id="cd06558">
    <property type="entry name" value="crotonase-like"/>
    <property type="match status" value="1"/>
</dbReference>
<dbReference type="AlphaFoldDB" id="A0A6M8HPP6"/>
<evidence type="ECO:0000256" key="3">
    <source>
        <dbReference type="ARBA" id="ARBA00023239"/>
    </source>
</evidence>
<organism evidence="5 6">
    <name type="scientific">Lichenicola cladoniae</name>
    <dbReference type="NCBI Taxonomy" id="1484109"/>
    <lineage>
        <taxon>Bacteria</taxon>
        <taxon>Pseudomonadati</taxon>
        <taxon>Pseudomonadota</taxon>
        <taxon>Alphaproteobacteria</taxon>
        <taxon>Acetobacterales</taxon>
        <taxon>Acetobacteraceae</taxon>
        <taxon>Lichenicola</taxon>
    </lineage>
</organism>
<evidence type="ECO:0000256" key="1">
    <source>
        <dbReference type="ARBA" id="ARBA00005254"/>
    </source>
</evidence>
<dbReference type="Gene3D" id="1.10.12.10">
    <property type="entry name" value="Lyase 2-enoyl-coa Hydratase, Chain A, domain 2"/>
    <property type="match status" value="1"/>
</dbReference>
<dbReference type="InterPro" id="IPR014748">
    <property type="entry name" value="Enoyl-CoA_hydra_C"/>
</dbReference>
<dbReference type="Gene3D" id="3.90.226.10">
    <property type="entry name" value="2-enoyl-CoA Hydratase, Chain A, domain 1"/>
    <property type="match status" value="1"/>
</dbReference>
<accession>A0A6M8HPP6</accession>